<evidence type="ECO:0000313" key="2">
    <source>
        <dbReference type="EMBL" id="XCH23996.1"/>
    </source>
</evidence>
<accession>A0AAU8FHI0</accession>
<protein>
    <submittedName>
        <fullName evidence="2">DUF6528 family protein</fullName>
    </submittedName>
</protein>
<proteinExistence type="predicted"/>
<dbReference type="InterPro" id="IPR011047">
    <property type="entry name" value="Quinoprotein_ADH-like_sf"/>
</dbReference>
<feature type="signal peptide" evidence="1">
    <location>
        <begin position="1"/>
        <end position="22"/>
    </location>
</feature>
<dbReference type="InterPro" id="IPR045383">
    <property type="entry name" value="DUF6528"/>
</dbReference>
<feature type="chain" id="PRO_5043560456" evidence="1">
    <location>
        <begin position="23"/>
        <end position="300"/>
    </location>
</feature>
<sequence length="300" mass="33487">MTRNFRRLVFAFFLSAASLANALSQSIPPKSFLVCGDSKVLLVDYSKSKDSIPEIIWSWDARQATDLPELYRTKLFNTMDDCKAVRGGKQLLVSSSGGAVALVDMQDKKVLFHTTVPNAHSIELLPGDLLAAAASVQPAGNKLMLFSLKQPDKPLFTDSLYSAHGVVWNVKRQSLFALGYDVLREYKIVAGNSLQMVAKWTIPGIGGHELQPVNTAGDLFVTEHHGSWLFSLATQQFTKIQGFPDAENIKSLGRDASGQYIYTIPEESWWTFHVKFHEPARTFAFPDMHVYKARWFDNGL</sequence>
<name>A0AAU8FHI0_9BACT</name>
<dbReference type="AlphaFoldDB" id="A0AAU8FHI0"/>
<evidence type="ECO:0000256" key="1">
    <source>
        <dbReference type="SAM" id="SignalP"/>
    </source>
</evidence>
<gene>
    <name evidence="2" type="ORF">ABV298_27380</name>
</gene>
<dbReference type="RefSeq" id="WP_353719320.1">
    <property type="nucleotide sequence ID" value="NZ_CP159289.1"/>
</dbReference>
<organism evidence="2">
    <name type="scientific">Dyadobacter sp. 676</name>
    <dbReference type="NCBI Taxonomy" id="3088362"/>
    <lineage>
        <taxon>Bacteria</taxon>
        <taxon>Pseudomonadati</taxon>
        <taxon>Bacteroidota</taxon>
        <taxon>Cytophagia</taxon>
        <taxon>Cytophagales</taxon>
        <taxon>Spirosomataceae</taxon>
        <taxon>Dyadobacter</taxon>
    </lineage>
</organism>
<dbReference type="EMBL" id="CP159289">
    <property type="protein sequence ID" value="XCH23996.1"/>
    <property type="molecule type" value="Genomic_DNA"/>
</dbReference>
<dbReference type="Pfam" id="PF20138">
    <property type="entry name" value="DUF6528"/>
    <property type="match status" value="1"/>
</dbReference>
<dbReference type="SUPFAM" id="SSF50998">
    <property type="entry name" value="Quinoprotein alcohol dehydrogenase-like"/>
    <property type="match status" value="1"/>
</dbReference>
<reference evidence="2" key="1">
    <citation type="submission" date="2024-06" db="EMBL/GenBank/DDBJ databases">
        <title>Sequencing and assembly of the genome of Dyadobacter sp. strain 676, a symbiont of Cyamopsis tetragonoloba.</title>
        <authorList>
            <person name="Guro P."/>
            <person name="Sazanova A."/>
            <person name="Kuznetsova I."/>
            <person name="Belimov A."/>
            <person name="Safronova V."/>
        </authorList>
    </citation>
    <scope>NUCLEOTIDE SEQUENCE</scope>
    <source>
        <strain evidence="2">676</strain>
    </source>
</reference>
<keyword evidence="1" id="KW-0732">Signal</keyword>